<dbReference type="EMBL" id="LAZR01013658">
    <property type="protein sequence ID" value="KKM20970.1"/>
    <property type="molecule type" value="Genomic_DNA"/>
</dbReference>
<dbReference type="SUPFAM" id="SSF51395">
    <property type="entry name" value="FMN-linked oxidoreductases"/>
    <property type="match status" value="1"/>
</dbReference>
<keyword evidence="3" id="KW-0560">Oxidoreductase</keyword>
<evidence type="ECO:0000259" key="4">
    <source>
        <dbReference type="Pfam" id="PF00724"/>
    </source>
</evidence>
<dbReference type="Gene3D" id="3.20.20.70">
    <property type="entry name" value="Aldolase class I"/>
    <property type="match status" value="1"/>
</dbReference>
<proteinExistence type="inferred from homology"/>
<dbReference type="InterPro" id="IPR013785">
    <property type="entry name" value="Aldolase_TIM"/>
</dbReference>
<sequence>MTEKLFTPFTAGEIEADNRLVMAPLTRNRADNETGEVSDMHVDYYRQRAGAGIIITEATQISPEGKGYFQTPGIHTEGQVAAWRKVTDAVHSEGGRIVIQLWHVGRISHTSLQPDGGKPVAPSAIAAGVKTFTANGFEDTSEPRALDLDELPRLVADYAHAAEMAKKAGFDGIEVHAANGYLLDQFLKTGSNKRDDAYGGSVENRARLLFEVLDAVTAVWGGERVGLRLSPFSPANGIEDANPQETFEYVVKGLNRYNLSYLHLVEGATGGSRELDEGESIAALRALFKGPYMANNGYDREMAIDALANDKADLIAVGRPFIANPDLPRRWQMNGPLNKGDTDTYYGGGREGFTDYPALEQAKA</sequence>
<comment type="caution">
    <text evidence="5">The sequence shown here is derived from an EMBL/GenBank/DDBJ whole genome shotgun (WGS) entry which is preliminary data.</text>
</comment>
<dbReference type="InterPro" id="IPR001155">
    <property type="entry name" value="OxRdtase_FMN_N"/>
</dbReference>
<evidence type="ECO:0000313" key="5">
    <source>
        <dbReference type="EMBL" id="KKM20970.1"/>
    </source>
</evidence>
<dbReference type="PANTHER" id="PTHR22893:SF91">
    <property type="entry name" value="NADPH DEHYDROGENASE 2-RELATED"/>
    <property type="match status" value="1"/>
</dbReference>
<name>A0A0F9KZI2_9ZZZZ</name>
<dbReference type="InterPro" id="IPR045247">
    <property type="entry name" value="Oye-like"/>
</dbReference>
<protein>
    <recommendedName>
        <fullName evidence="4">NADH:flavin oxidoreductase/NADH oxidase N-terminal domain-containing protein</fullName>
    </recommendedName>
</protein>
<evidence type="ECO:0000256" key="2">
    <source>
        <dbReference type="ARBA" id="ARBA00005979"/>
    </source>
</evidence>
<dbReference type="FunFam" id="3.20.20.70:FF:000059">
    <property type="entry name" value="N-ethylmaleimide reductase, FMN-linked"/>
    <property type="match status" value="1"/>
</dbReference>
<reference evidence="5" key="1">
    <citation type="journal article" date="2015" name="Nature">
        <title>Complex archaea that bridge the gap between prokaryotes and eukaryotes.</title>
        <authorList>
            <person name="Spang A."/>
            <person name="Saw J.H."/>
            <person name="Jorgensen S.L."/>
            <person name="Zaremba-Niedzwiedzka K."/>
            <person name="Martijn J."/>
            <person name="Lind A.E."/>
            <person name="van Eijk R."/>
            <person name="Schleper C."/>
            <person name="Guy L."/>
            <person name="Ettema T.J."/>
        </authorList>
    </citation>
    <scope>NUCLEOTIDE SEQUENCE</scope>
</reference>
<gene>
    <name evidence="5" type="ORF">LCGC14_1640140</name>
</gene>
<comment type="similarity">
    <text evidence="2">Belongs to the NADH:flavin oxidoreductase/NADH oxidase family.</text>
</comment>
<dbReference type="AlphaFoldDB" id="A0A0F9KZI2"/>
<evidence type="ECO:0000256" key="3">
    <source>
        <dbReference type="ARBA" id="ARBA00023002"/>
    </source>
</evidence>
<feature type="domain" description="NADH:flavin oxidoreductase/NADH oxidase N-terminal" evidence="4">
    <location>
        <begin position="4"/>
        <end position="336"/>
    </location>
</feature>
<comment type="cofactor">
    <cofactor evidence="1">
        <name>FMN</name>
        <dbReference type="ChEBI" id="CHEBI:58210"/>
    </cofactor>
</comment>
<evidence type="ECO:0000256" key="1">
    <source>
        <dbReference type="ARBA" id="ARBA00001917"/>
    </source>
</evidence>
<dbReference type="GO" id="GO:0005829">
    <property type="term" value="C:cytosol"/>
    <property type="evidence" value="ECO:0007669"/>
    <property type="project" value="UniProtKB-ARBA"/>
</dbReference>
<dbReference type="PANTHER" id="PTHR22893">
    <property type="entry name" value="NADH OXIDOREDUCTASE-RELATED"/>
    <property type="match status" value="1"/>
</dbReference>
<dbReference type="GO" id="GO:0016628">
    <property type="term" value="F:oxidoreductase activity, acting on the CH-CH group of donors, NAD or NADP as acceptor"/>
    <property type="evidence" value="ECO:0007669"/>
    <property type="project" value="UniProtKB-ARBA"/>
</dbReference>
<dbReference type="Pfam" id="PF00724">
    <property type="entry name" value="Oxidored_FMN"/>
    <property type="match status" value="1"/>
</dbReference>
<organism evidence="5">
    <name type="scientific">marine sediment metagenome</name>
    <dbReference type="NCBI Taxonomy" id="412755"/>
    <lineage>
        <taxon>unclassified sequences</taxon>
        <taxon>metagenomes</taxon>
        <taxon>ecological metagenomes</taxon>
    </lineage>
</organism>
<dbReference type="GO" id="GO:0010181">
    <property type="term" value="F:FMN binding"/>
    <property type="evidence" value="ECO:0007669"/>
    <property type="project" value="InterPro"/>
</dbReference>
<dbReference type="CDD" id="cd02933">
    <property type="entry name" value="OYE_like_FMN"/>
    <property type="match status" value="1"/>
</dbReference>
<accession>A0A0F9KZI2</accession>